<protein>
    <submittedName>
        <fullName evidence="2">Nucleoside triphosphate pyrophosphohydrolase</fullName>
        <ecNumber evidence="2">3.6.1.9</ecNumber>
    </submittedName>
</protein>
<dbReference type="InterPro" id="IPR048011">
    <property type="entry name" value="NTP-PPase_MazG-like_C"/>
</dbReference>
<dbReference type="NCBIfam" id="NF007113">
    <property type="entry name" value="PRK09562.1"/>
    <property type="match status" value="1"/>
</dbReference>
<keyword evidence="3" id="KW-1185">Reference proteome</keyword>
<dbReference type="CDD" id="cd11529">
    <property type="entry name" value="NTP-PPase_MazG_Cterm"/>
    <property type="match status" value="1"/>
</dbReference>
<dbReference type="InterPro" id="IPR011551">
    <property type="entry name" value="NTP_PyrPHydrolase_MazG"/>
</dbReference>
<organism evidence="2 3">
    <name type="scientific">Novosphingobium ovatum</name>
    <dbReference type="NCBI Taxonomy" id="1908523"/>
    <lineage>
        <taxon>Bacteria</taxon>
        <taxon>Pseudomonadati</taxon>
        <taxon>Pseudomonadota</taxon>
        <taxon>Alphaproteobacteria</taxon>
        <taxon>Sphingomonadales</taxon>
        <taxon>Sphingomonadaceae</taxon>
        <taxon>Novosphingobium</taxon>
    </lineage>
</organism>
<dbReference type="InterPro" id="IPR004518">
    <property type="entry name" value="MazG-like_dom"/>
</dbReference>
<proteinExistence type="predicted"/>
<dbReference type="PANTHER" id="PTHR30522">
    <property type="entry name" value="NUCLEOSIDE TRIPHOSPHATE PYROPHOSPHOHYDROLASE"/>
    <property type="match status" value="1"/>
</dbReference>
<dbReference type="EC" id="3.6.1.9" evidence="2"/>
<dbReference type="Pfam" id="PF03819">
    <property type="entry name" value="MazG"/>
    <property type="match status" value="1"/>
</dbReference>
<dbReference type="EMBL" id="JAAAPO010000002">
    <property type="protein sequence ID" value="NBC36236.1"/>
    <property type="molecule type" value="Genomic_DNA"/>
</dbReference>
<dbReference type="GO" id="GO:0047429">
    <property type="term" value="F:nucleoside triphosphate diphosphatase activity"/>
    <property type="evidence" value="ECO:0007669"/>
    <property type="project" value="UniProtKB-EC"/>
</dbReference>
<dbReference type="Pfam" id="PF01503">
    <property type="entry name" value="PRA-PH"/>
    <property type="match status" value="1"/>
</dbReference>
<dbReference type="Proteomes" id="UP000753724">
    <property type="component" value="Unassembled WGS sequence"/>
</dbReference>
<comment type="caution">
    <text evidence="2">The sequence shown here is derived from an EMBL/GenBank/DDBJ whole genome shotgun (WGS) entry which is preliminary data.</text>
</comment>
<accession>A0ABW9XCI2</accession>
<gene>
    <name evidence="2" type="primary">mazG</name>
    <name evidence="2" type="ORF">GTZ99_06645</name>
</gene>
<evidence type="ECO:0000313" key="2">
    <source>
        <dbReference type="EMBL" id="NBC36236.1"/>
    </source>
</evidence>
<sequence length="270" mass="29242">MNAANTSADPAAALHRLLAIMARLRDPETGCEWDCAQTFATIAPYTIEEAYEVADAIARDDTSALREELGDLLLQVVFHARIAQEAGQFAFADVAHAISAKMEARHPHIFGDAADTGQSREVRWEAAKAAERAEKGATSALDGVALALPAMMRAEKLQKRAARVGFDWPEPSGSAAKVVEEMDELARAATPQERLDEAGDLLFAAVNLVRAYGVPPEDALRAANTKFERRFKGMEALAKAADQDFAALDLDAQEALWQAVKRNEAPDRQG</sequence>
<evidence type="ECO:0000259" key="1">
    <source>
        <dbReference type="Pfam" id="PF03819"/>
    </source>
</evidence>
<dbReference type="InterPro" id="IPR021130">
    <property type="entry name" value="PRib-ATP_PPHydrolase-like"/>
</dbReference>
<feature type="domain" description="NTP pyrophosphohydrolase MazG-like" evidence="1">
    <location>
        <begin position="37"/>
        <end position="110"/>
    </location>
</feature>
<dbReference type="Gene3D" id="1.10.287.1080">
    <property type="entry name" value="MazG-like"/>
    <property type="match status" value="2"/>
</dbReference>
<dbReference type="CDD" id="cd11528">
    <property type="entry name" value="NTP-PPase_MazG_Nterm"/>
    <property type="match status" value="1"/>
</dbReference>
<evidence type="ECO:0000313" key="3">
    <source>
        <dbReference type="Proteomes" id="UP000753724"/>
    </source>
</evidence>
<dbReference type="PANTHER" id="PTHR30522:SF0">
    <property type="entry name" value="NUCLEOSIDE TRIPHOSPHATE PYROPHOSPHOHYDROLASE"/>
    <property type="match status" value="1"/>
</dbReference>
<keyword evidence="2" id="KW-0378">Hydrolase</keyword>
<dbReference type="RefSeq" id="WP_161717468.1">
    <property type="nucleotide sequence ID" value="NZ_JAAAPO010000002.1"/>
</dbReference>
<reference evidence="3" key="1">
    <citation type="submission" date="2020-01" db="EMBL/GenBank/DDBJ databases">
        <title>Sphingomonas sp. strain CSW-10.</title>
        <authorList>
            <person name="Chen W.-M."/>
        </authorList>
    </citation>
    <scope>NUCLEOTIDE SEQUENCE [LARGE SCALE GENOMIC DNA]</scope>
    <source>
        <strain evidence="3">FSY-8</strain>
    </source>
</reference>
<name>A0ABW9XCI2_9SPHN</name>
<dbReference type="SUPFAM" id="SSF101386">
    <property type="entry name" value="all-alpha NTP pyrophosphatases"/>
    <property type="match status" value="2"/>
</dbReference>
<dbReference type="InterPro" id="IPR048015">
    <property type="entry name" value="NTP-PPase_MazG-like_N"/>
</dbReference>
<dbReference type="NCBIfam" id="TIGR00444">
    <property type="entry name" value="mazG"/>
    <property type="match status" value="1"/>
</dbReference>